<gene>
    <name evidence="1" type="ORF">J2739_002587</name>
</gene>
<dbReference type="Proteomes" id="UP001184230">
    <property type="component" value="Unassembled WGS sequence"/>
</dbReference>
<evidence type="ECO:0000313" key="2">
    <source>
        <dbReference type="Proteomes" id="UP001184230"/>
    </source>
</evidence>
<sequence>MFERPFAPSVDALVRLRERLHAWLILLHWQARGPMARELHRLRPGIASLLGHALAALLSSG</sequence>
<reference evidence="1 2" key="1">
    <citation type="submission" date="2023-07" db="EMBL/GenBank/DDBJ databases">
        <title>Sorghum-associated microbial communities from plants grown in Nebraska, USA.</title>
        <authorList>
            <person name="Schachtman D."/>
        </authorList>
    </citation>
    <scope>NUCLEOTIDE SEQUENCE [LARGE SCALE GENOMIC DNA]</scope>
    <source>
        <strain evidence="1 2">DS1781</strain>
    </source>
</reference>
<evidence type="ECO:0000313" key="1">
    <source>
        <dbReference type="EMBL" id="MDR6536814.1"/>
    </source>
</evidence>
<keyword evidence="2" id="KW-1185">Reference proteome</keyword>
<dbReference type="RefSeq" id="WP_309902192.1">
    <property type="nucleotide sequence ID" value="NZ_JAVDRF010000005.1"/>
</dbReference>
<accession>A0ABU1NEC8</accession>
<proteinExistence type="predicted"/>
<name>A0ABU1NEC8_9BURK</name>
<comment type="caution">
    <text evidence="1">The sequence shown here is derived from an EMBL/GenBank/DDBJ whole genome shotgun (WGS) entry which is preliminary data.</text>
</comment>
<organism evidence="1 2">
    <name type="scientific">Variovorax soli</name>
    <dbReference type="NCBI Taxonomy" id="376815"/>
    <lineage>
        <taxon>Bacteria</taxon>
        <taxon>Pseudomonadati</taxon>
        <taxon>Pseudomonadota</taxon>
        <taxon>Betaproteobacteria</taxon>
        <taxon>Burkholderiales</taxon>
        <taxon>Comamonadaceae</taxon>
        <taxon>Variovorax</taxon>
    </lineage>
</organism>
<dbReference type="EMBL" id="JAVDRF010000005">
    <property type="protein sequence ID" value="MDR6536814.1"/>
    <property type="molecule type" value="Genomic_DNA"/>
</dbReference>
<protein>
    <submittedName>
        <fullName evidence="1">Uncharacterized protein</fullName>
    </submittedName>
</protein>